<dbReference type="OrthoDB" id="405906at2759"/>
<keyword evidence="1" id="KW-0812">Transmembrane</keyword>
<evidence type="ECO:0000313" key="4">
    <source>
        <dbReference type="Proteomes" id="UP000800093"/>
    </source>
</evidence>
<sequence>MNSSNSRFTGTFDGNALSVVVCSALALYNALEMELLVFTTFHSWRGLYFWSLVVASLGIIPYVLGFLIEYFHLTKLAAGIAIDTVGWIMMVTGQSVVLYSRLWLVFGGGHRHVLRGVKWMIIVDGLVFHGVTSIVVYGSRFGNNTDTFSHAYNIVERIQMVGFCLQEFILSGLYIWKALDIISASERKRSNRLMWQLFSINVIIIILDIGLLAVEFLDQHVIQQTLKGFTYSVKLKLELSVLNKLVELSQSNARASTITFGDTNDFLDPTKTVWDISRFTPAFSSSMHTYPKWMSDLEKSGIQRIQSSYSPTESTWIRAKHSTRISAEVMGDLDGIQPVPAQSDPRIDVRERGSATDLLYADAIRRIASPG</sequence>
<feature type="transmembrane region" description="Helical" evidence="1">
    <location>
        <begin position="197"/>
        <end position="217"/>
    </location>
</feature>
<dbReference type="Proteomes" id="UP000800093">
    <property type="component" value="Unassembled WGS sequence"/>
</dbReference>
<proteinExistence type="predicted"/>
<name>A0A9P4NDA2_9PLEO</name>
<dbReference type="EMBL" id="ML986578">
    <property type="protein sequence ID" value="KAF2270980.1"/>
    <property type="molecule type" value="Genomic_DNA"/>
</dbReference>
<organism evidence="3 4">
    <name type="scientific">Lojkania enalia</name>
    <dbReference type="NCBI Taxonomy" id="147567"/>
    <lineage>
        <taxon>Eukaryota</taxon>
        <taxon>Fungi</taxon>
        <taxon>Dikarya</taxon>
        <taxon>Ascomycota</taxon>
        <taxon>Pezizomycotina</taxon>
        <taxon>Dothideomycetes</taxon>
        <taxon>Pleosporomycetidae</taxon>
        <taxon>Pleosporales</taxon>
        <taxon>Pleosporales incertae sedis</taxon>
        <taxon>Lojkania</taxon>
    </lineage>
</organism>
<keyword evidence="1" id="KW-1133">Transmembrane helix</keyword>
<dbReference type="AlphaFoldDB" id="A0A9P4NDA2"/>
<evidence type="ECO:0000259" key="2">
    <source>
        <dbReference type="Pfam" id="PF24802"/>
    </source>
</evidence>
<evidence type="ECO:0000256" key="1">
    <source>
        <dbReference type="SAM" id="Phobius"/>
    </source>
</evidence>
<dbReference type="InterPro" id="IPR056120">
    <property type="entry name" value="DUF7703"/>
</dbReference>
<feature type="domain" description="DUF7703" evidence="2">
    <location>
        <begin position="15"/>
        <end position="250"/>
    </location>
</feature>
<dbReference type="PANTHER" id="PTHR37013:SF3">
    <property type="entry name" value="INTEGRAL MEMBRANE PROTEIN (AFU_ORTHOLOGUE AFUA_1G05950)"/>
    <property type="match status" value="1"/>
</dbReference>
<protein>
    <recommendedName>
        <fullName evidence="2">DUF7703 domain-containing protein</fullName>
    </recommendedName>
</protein>
<comment type="caution">
    <text evidence="3">The sequence shown here is derived from an EMBL/GenBank/DDBJ whole genome shotgun (WGS) entry which is preliminary data.</text>
</comment>
<keyword evidence="1" id="KW-0472">Membrane</keyword>
<keyword evidence="4" id="KW-1185">Reference proteome</keyword>
<accession>A0A9P4NDA2</accession>
<dbReference type="Pfam" id="PF24802">
    <property type="entry name" value="DUF7703"/>
    <property type="match status" value="1"/>
</dbReference>
<feature type="transmembrane region" description="Helical" evidence="1">
    <location>
        <begin position="80"/>
        <end position="104"/>
    </location>
</feature>
<feature type="transmembrane region" description="Helical" evidence="1">
    <location>
        <begin position="116"/>
        <end position="138"/>
    </location>
</feature>
<feature type="transmembrane region" description="Helical" evidence="1">
    <location>
        <begin position="158"/>
        <end position="176"/>
    </location>
</feature>
<gene>
    <name evidence="3" type="ORF">CC78DRAFT_538678</name>
</gene>
<feature type="transmembrane region" description="Helical" evidence="1">
    <location>
        <begin position="12"/>
        <end position="31"/>
    </location>
</feature>
<feature type="transmembrane region" description="Helical" evidence="1">
    <location>
        <begin position="47"/>
        <end position="68"/>
    </location>
</feature>
<reference evidence="4" key="1">
    <citation type="journal article" date="2020" name="Stud. Mycol.">
        <title>101 Dothideomycetes genomes: A test case for predicting lifestyles and emergence of pathogens.</title>
        <authorList>
            <person name="Haridas S."/>
            <person name="Albert R."/>
            <person name="Binder M."/>
            <person name="Bloem J."/>
            <person name="LaButti K."/>
            <person name="Salamov A."/>
            <person name="Andreopoulos B."/>
            <person name="Baker S."/>
            <person name="Barry K."/>
            <person name="Bills G."/>
            <person name="Bluhm B."/>
            <person name="Cannon C."/>
            <person name="Castanera R."/>
            <person name="Culley D."/>
            <person name="Daum C."/>
            <person name="Ezra D."/>
            <person name="Gonzalez J."/>
            <person name="Henrissat B."/>
            <person name="Kuo A."/>
            <person name="Liang C."/>
            <person name="Lipzen A."/>
            <person name="Lutzoni F."/>
            <person name="Magnuson J."/>
            <person name="Mondo S."/>
            <person name="Nolan M."/>
            <person name="Ohm R."/>
            <person name="Pangilinan J."/>
            <person name="Park H.-J."/>
            <person name="Ramirez L."/>
            <person name="Alfaro M."/>
            <person name="Sun H."/>
            <person name="Tritt A."/>
            <person name="Yoshinaga Y."/>
            <person name="Zwiers L.-H."/>
            <person name="Turgeon B."/>
            <person name="Goodwin S."/>
            <person name="Spatafora J."/>
            <person name="Crous P."/>
            <person name="Grigoriev I."/>
        </authorList>
    </citation>
    <scope>NUCLEOTIDE SEQUENCE [LARGE SCALE GENOMIC DNA]</scope>
    <source>
        <strain evidence="4">CBS 304.66</strain>
    </source>
</reference>
<dbReference type="PANTHER" id="PTHR37013">
    <property type="entry name" value="INTEGRAL MEMBRANE PROTEIN (AFU_ORTHOLOGUE AFUA_1G05950)-RELATED"/>
    <property type="match status" value="1"/>
</dbReference>
<evidence type="ECO:0000313" key="3">
    <source>
        <dbReference type="EMBL" id="KAF2270980.1"/>
    </source>
</evidence>